<evidence type="ECO:0000256" key="13">
    <source>
        <dbReference type="HAMAP-Rule" id="MF_00034"/>
    </source>
</evidence>
<keyword evidence="9 13" id="KW-0238">DNA-binding</keyword>
<keyword evidence="2 13" id="KW-0963">Cytoplasm</keyword>
<dbReference type="InterPro" id="IPR036397">
    <property type="entry name" value="RNaseH_sf"/>
</dbReference>
<dbReference type="GO" id="GO:0003677">
    <property type="term" value="F:DNA binding"/>
    <property type="evidence" value="ECO:0007669"/>
    <property type="project" value="UniProtKB-KW"/>
</dbReference>
<keyword evidence="8 13" id="KW-0460">Magnesium</keyword>
<comment type="caution">
    <text evidence="15">The sequence shown here is derived from an EMBL/GenBank/DDBJ whole genome shotgun (WGS) entry which is preliminary data.</text>
</comment>
<dbReference type="GO" id="GO:0008821">
    <property type="term" value="F:crossover junction DNA endonuclease activity"/>
    <property type="evidence" value="ECO:0007669"/>
    <property type="project" value="UniProtKB-UniRule"/>
</dbReference>
<protein>
    <recommendedName>
        <fullName evidence="13 14">Crossover junction endodeoxyribonuclease RuvC</fullName>
        <ecNumber evidence="13 14">3.1.21.10</ecNumber>
    </recommendedName>
    <alternativeName>
        <fullName evidence="13">Holliday junction nuclease RuvC</fullName>
    </alternativeName>
    <alternativeName>
        <fullName evidence="13">Holliday junction resolvase RuvC</fullName>
    </alternativeName>
</protein>
<keyword evidence="3 13" id="KW-0540">Nuclease</keyword>
<keyword evidence="6 13" id="KW-0227">DNA damage</keyword>
<keyword evidence="7 13" id="KW-0378">Hydrolase</keyword>
<dbReference type="GO" id="GO:0006310">
    <property type="term" value="P:DNA recombination"/>
    <property type="evidence" value="ECO:0007669"/>
    <property type="project" value="UniProtKB-UniRule"/>
</dbReference>
<comment type="subunit">
    <text evidence="13">Homodimer which binds Holliday junction (HJ) DNA. The HJ becomes 2-fold symmetrical on binding to RuvC with unstacked arms; it has a different conformation from HJ DNA in complex with RuvA. In the full resolvosome a probable DNA-RuvA(4)-RuvB(12)-RuvC(2) complex forms which resolves the HJ.</text>
</comment>
<comment type="cofactor">
    <cofactor evidence="13">
        <name>Mg(2+)</name>
        <dbReference type="ChEBI" id="CHEBI:18420"/>
    </cofactor>
    <text evidence="13">Binds 2 Mg(2+) ion per subunit.</text>
</comment>
<dbReference type="GO" id="GO:0006281">
    <property type="term" value="P:DNA repair"/>
    <property type="evidence" value="ECO:0007669"/>
    <property type="project" value="UniProtKB-UniRule"/>
</dbReference>
<dbReference type="GO" id="GO:0000287">
    <property type="term" value="F:magnesium ion binding"/>
    <property type="evidence" value="ECO:0007669"/>
    <property type="project" value="UniProtKB-UniRule"/>
</dbReference>
<feature type="binding site" evidence="13">
    <location>
        <position position="7"/>
    </location>
    <ligand>
        <name>Mg(2+)</name>
        <dbReference type="ChEBI" id="CHEBI:18420"/>
        <label>1</label>
    </ligand>
</feature>
<dbReference type="GO" id="GO:0048476">
    <property type="term" value="C:Holliday junction resolvase complex"/>
    <property type="evidence" value="ECO:0007669"/>
    <property type="project" value="UniProtKB-UniRule"/>
</dbReference>
<keyword evidence="5 13" id="KW-0255">Endonuclease</keyword>
<dbReference type="SUPFAM" id="SSF53098">
    <property type="entry name" value="Ribonuclease H-like"/>
    <property type="match status" value="1"/>
</dbReference>
<dbReference type="Gene3D" id="3.30.420.10">
    <property type="entry name" value="Ribonuclease H-like superfamily/Ribonuclease H"/>
    <property type="match status" value="1"/>
</dbReference>
<feature type="binding site" evidence="13">
    <location>
        <position position="141"/>
    </location>
    <ligand>
        <name>Mg(2+)</name>
        <dbReference type="ChEBI" id="CHEBI:18420"/>
        <label>1</label>
    </ligand>
</feature>
<dbReference type="HAMAP" id="MF_00034">
    <property type="entry name" value="RuvC"/>
    <property type="match status" value="1"/>
</dbReference>
<dbReference type="Pfam" id="PF02075">
    <property type="entry name" value="RuvC"/>
    <property type="match status" value="1"/>
</dbReference>
<dbReference type="EC" id="3.1.21.10" evidence="13 14"/>
<dbReference type="EMBL" id="PFLI01000107">
    <property type="protein sequence ID" value="PIY72024.1"/>
    <property type="molecule type" value="Genomic_DNA"/>
</dbReference>
<feature type="active site" evidence="13">
    <location>
        <position position="7"/>
    </location>
</feature>
<dbReference type="InterPro" id="IPR012337">
    <property type="entry name" value="RNaseH-like_sf"/>
</dbReference>
<sequence>MIILSIDPGVERVGYALFNKKAKQSFSFLSAGLIQTKKSSTTSDRFKEIYLELEIIITTNKPEKIILEKLFFFKNKKTLISVAQAQGVIMLIASQNSIPIVFFTPLQIKQIITGYGRADKQTIQKMLRLTLGNIKEILQDDTADAIACGLSYCYWNEELA</sequence>
<dbReference type="CDD" id="cd16962">
    <property type="entry name" value="RuvC"/>
    <property type="match status" value="1"/>
</dbReference>
<feature type="active site" evidence="13">
    <location>
        <position position="141"/>
    </location>
</feature>
<comment type="subcellular location">
    <subcellularLocation>
        <location evidence="13">Cytoplasm</location>
    </subcellularLocation>
</comment>
<dbReference type="PANTHER" id="PTHR30194">
    <property type="entry name" value="CROSSOVER JUNCTION ENDODEOXYRIBONUCLEASE RUVC"/>
    <property type="match status" value="1"/>
</dbReference>
<feature type="binding site" evidence="13">
    <location>
        <position position="68"/>
    </location>
    <ligand>
        <name>Mg(2+)</name>
        <dbReference type="ChEBI" id="CHEBI:18420"/>
        <label>2</label>
    </ligand>
</feature>
<organism evidence="15 16">
    <name type="scientific">Candidatus Roizmanbacteria bacterium CG_4_10_14_0_8_um_filter_33_9</name>
    <dbReference type="NCBI Taxonomy" id="1974826"/>
    <lineage>
        <taxon>Bacteria</taxon>
        <taxon>Candidatus Roizmaniibacteriota</taxon>
    </lineage>
</organism>
<dbReference type="NCBIfam" id="TIGR00228">
    <property type="entry name" value="ruvC"/>
    <property type="match status" value="1"/>
</dbReference>
<evidence type="ECO:0000256" key="4">
    <source>
        <dbReference type="ARBA" id="ARBA00022723"/>
    </source>
</evidence>
<evidence type="ECO:0000256" key="9">
    <source>
        <dbReference type="ARBA" id="ARBA00023125"/>
    </source>
</evidence>
<keyword evidence="11 13" id="KW-0234">DNA repair</keyword>
<evidence type="ECO:0000256" key="1">
    <source>
        <dbReference type="ARBA" id="ARBA00009518"/>
    </source>
</evidence>
<keyword evidence="10 13" id="KW-0233">DNA recombination</keyword>
<comment type="similarity">
    <text evidence="1 13">Belongs to the RuvC family.</text>
</comment>
<comment type="function">
    <text evidence="13">The RuvA-RuvB-RuvC complex processes Holliday junction (HJ) DNA during genetic recombination and DNA repair. Endonuclease that resolves HJ intermediates. Cleaves cruciform DNA by making single-stranded nicks across the HJ at symmetrical positions within the homologous arms, yielding a 5'-phosphate and a 3'-hydroxyl group; requires a central core of homology in the junction. The consensus cleavage sequence is 5'-(A/T)TT(C/G)-3'. Cleavage occurs on the 3'-side of the TT dinucleotide at the point of strand exchange. HJ branch migration catalyzed by RuvA-RuvB allows RuvC to scan DNA until it finds its consensus sequence, where it cleaves and resolves the cruciform DNA.</text>
</comment>
<dbReference type="FunFam" id="3.30.420.10:FF:000002">
    <property type="entry name" value="Crossover junction endodeoxyribonuclease RuvC"/>
    <property type="match status" value="1"/>
</dbReference>
<comment type="catalytic activity">
    <reaction evidence="12 13">
        <text>Endonucleolytic cleavage at a junction such as a reciprocal single-stranded crossover between two homologous DNA duplexes (Holliday junction).</text>
        <dbReference type="EC" id="3.1.21.10"/>
    </reaction>
</comment>
<dbReference type="PRINTS" id="PR00696">
    <property type="entry name" value="RSOLVASERUVC"/>
</dbReference>
<dbReference type="AlphaFoldDB" id="A0A2M7QI75"/>
<name>A0A2M7QI75_9BACT</name>
<dbReference type="PANTHER" id="PTHR30194:SF3">
    <property type="entry name" value="CROSSOVER JUNCTION ENDODEOXYRIBONUCLEASE RUVC"/>
    <property type="match status" value="1"/>
</dbReference>
<evidence type="ECO:0000256" key="14">
    <source>
        <dbReference type="NCBIfam" id="TIGR00228"/>
    </source>
</evidence>
<feature type="active site" evidence="13">
    <location>
        <position position="68"/>
    </location>
</feature>
<evidence type="ECO:0000256" key="3">
    <source>
        <dbReference type="ARBA" id="ARBA00022722"/>
    </source>
</evidence>
<dbReference type="InterPro" id="IPR002176">
    <property type="entry name" value="X-over_junc_endoDNase_RuvC"/>
</dbReference>
<proteinExistence type="inferred from homology"/>
<evidence type="ECO:0000256" key="5">
    <source>
        <dbReference type="ARBA" id="ARBA00022759"/>
    </source>
</evidence>
<evidence type="ECO:0000256" key="6">
    <source>
        <dbReference type="ARBA" id="ARBA00022763"/>
    </source>
</evidence>
<evidence type="ECO:0000256" key="8">
    <source>
        <dbReference type="ARBA" id="ARBA00022842"/>
    </source>
</evidence>
<dbReference type="GO" id="GO:0005737">
    <property type="term" value="C:cytoplasm"/>
    <property type="evidence" value="ECO:0007669"/>
    <property type="project" value="UniProtKB-SubCell"/>
</dbReference>
<evidence type="ECO:0000313" key="15">
    <source>
        <dbReference type="EMBL" id="PIY72024.1"/>
    </source>
</evidence>
<dbReference type="Proteomes" id="UP000229401">
    <property type="component" value="Unassembled WGS sequence"/>
</dbReference>
<evidence type="ECO:0000256" key="12">
    <source>
        <dbReference type="ARBA" id="ARBA00029354"/>
    </source>
</evidence>
<reference evidence="16" key="1">
    <citation type="submission" date="2017-09" db="EMBL/GenBank/DDBJ databases">
        <title>Depth-based differentiation of microbial function through sediment-hosted aquifers and enrichment of novel symbionts in the deep terrestrial subsurface.</title>
        <authorList>
            <person name="Probst A.J."/>
            <person name="Ladd B."/>
            <person name="Jarett J.K."/>
            <person name="Geller-Mcgrath D.E."/>
            <person name="Sieber C.M.K."/>
            <person name="Emerson J.B."/>
            <person name="Anantharaman K."/>
            <person name="Thomas B.C."/>
            <person name="Malmstrom R."/>
            <person name="Stieglmeier M."/>
            <person name="Klingl A."/>
            <person name="Woyke T."/>
            <person name="Ryan C.M."/>
            <person name="Banfield J.F."/>
        </authorList>
    </citation>
    <scope>NUCLEOTIDE SEQUENCE [LARGE SCALE GENOMIC DNA]</scope>
</reference>
<evidence type="ECO:0000256" key="10">
    <source>
        <dbReference type="ARBA" id="ARBA00023172"/>
    </source>
</evidence>
<evidence type="ECO:0000256" key="11">
    <source>
        <dbReference type="ARBA" id="ARBA00023204"/>
    </source>
</evidence>
<evidence type="ECO:0000313" key="16">
    <source>
        <dbReference type="Proteomes" id="UP000229401"/>
    </source>
</evidence>
<evidence type="ECO:0000256" key="2">
    <source>
        <dbReference type="ARBA" id="ARBA00022490"/>
    </source>
</evidence>
<gene>
    <name evidence="13 15" type="primary">ruvC</name>
    <name evidence="15" type="ORF">COY87_03160</name>
</gene>
<evidence type="ECO:0000256" key="7">
    <source>
        <dbReference type="ARBA" id="ARBA00022801"/>
    </source>
</evidence>
<keyword evidence="4 13" id="KW-0479">Metal-binding</keyword>
<accession>A0A2M7QI75</accession>